<keyword evidence="1" id="KW-0813">Transport</keyword>
<keyword evidence="5" id="KW-1185">Reference proteome</keyword>
<evidence type="ECO:0000256" key="2">
    <source>
        <dbReference type="SAM" id="Phobius"/>
    </source>
</evidence>
<dbReference type="Gene3D" id="1.20.5.110">
    <property type="match status" value="1"/>
</dbReference>
<dbReference type="Proteomes" id="UP000607653">
    <property type="component" value="Unassembled WGS sequence"/>
</dbReference>
<proteinExistence type="predicted"/>
<organism evidence="4 5">
    <name type="scientific">Nelumbo nucifera</name>
    <name type="common">Sacred lotus</name>
    <dbReference type="NCBI Taxonomy" id="4432"/>
    <lineage>
        <taxon>Eukaryota</taxon>
        <taxon>Viridiplantae</taxon>
        <taxon>Streptophyta</taxon>
        <taxon>Embryophyta</taxon>
        <taxon>Tracheophyta</taxon>
        <taxon>Spermatophyta</taxon>
        <taxon>Magnoliopsida</taxon>
        <taxon>Proteales</taxon>
        <taxon>Nelumbonaceae</taxon>
        <taxon>Nelumbo</taxon>
    </lineage>
</organism>
<dbReference type="AlphaFoldDB" id="A0A822YYY8"/>
<evidence type="ECO:0000313" key="4">
    <source>
        <dbReference type="EMBL" id="DAD36469.1"/>
    </source>
</evidence>
<protein>
    <recommendedName>
        <fullName evidence="3">t-SNARE coiled-coil homology domain-containing protein</fullName>
    </recommendedName>
</protein>
<evidence type="ECO:0000313" key="5">
    <source>
        <dbReference type="Proteomes" id="UP000607653"/>
    </source>
</evidence>
<dbReference type="InterPro" id="IPR000727">
    <property type="entry name" value="T_SNARE_dom"/>
</dbReference>
<name>A0A822YYY8_NELNU</name>
<sequence>MVEPQGEQLDDIQHYVMIATGYVKDGTCDLRTTKNYQKSSRKWMCVGLILLLILIVLVVIPIATSFSHS</sequence>
<evidence type="ECO:0000256" key="1">
    <source>
        <dbReference type="ARBA" id="ARBA00022927"/>
    </source>
</evidence>
<keyword evidence="1" id="KW-0653">Protein transport</keyword>
<keyword evidence="2" id="KW-1133">Transmembrane helix</keyword>
<gene>
    <name evidence="4" type="ORF">HUJ06_007110</name>
</gene>
<accession>A0A822YYY8</accession>
<reference evidence="4 5" key="1">
    <citation type="journal article" date="2020" name="Mol. Biol. Evol.">
        <title>Distinct Expression and Methylation Patterns for Genes with Different Fates following a Single Whole-Genome Duplication in Flowering Plants.</title>
        <authorList>
            <person name="Shi T."/>
            <person name="Rahmani R.S."/>
            <person name="Gugger P.F."/>
            <person name="Wang M."/>
            <person name="Li H."/>
            <person name="Zhang Y."/>
            <person name="Li Z."/>
            <person name="Wang Q."/>
            <person name="Van de Peer Y."/>
            <person name="Marchal K."/>
            <person name="Chen J."/>
        </authorList>
    </citation>
    <scope>NUCLEOTIDE SEQUENCE [LARGE SCALE GENOMIC DNA]</scope>
    <source>
        <tissue evidence="4">Leaf</tissue>
    </source>
</reference>
<keyword evidence="2" id="KW-0812">Transmembrane</keyword>
<feature type="transmembrane region" description="Helical" evidence="2">
    <location>
        <begin position="43"/>
        <end position="63"/>
    </location>
</feature>
<dbReference type="PROSITE" id="PS50192">
    <property type="entry name" value="T_SNARE"/>
    <property type="match status" value="1"/>
</dbReference>
<dbReference type="GO" id="GO:0015031">
    <property type="term" value="P:protein transport"/>
    <property type="evidence" value="ECO:0007669"/>
    <property type="project" value="UniProtKB-KW"/>
</dbReference>
<evidence type="ECO:0000259" key="3">
    <source>
        <dbReference type="PROSITE" id="PS50192"/>
    </source>
</evidence>
<comment type="caution">
    <text evidence="4">The sequence shown here is derived from an EMBL/GenBank/DDBJ whole genome shotgun (WGS) entry which is preliminary data.</text>
</comment>
<dbReference type="SUPFAM" id="SSF58038">
    <property type="entry name" value="SNARE fusion complex"/>
    <property type="match status" value="1"/>
</dbReference>
<dbReference type="Pfam" id="PF05739">
    <property type="entry name" value="SNARE"/>
    <property type="match status" value="1"/>
</dbReference>
<dbReference type="EMBL" id="DUZY01000004">
    <property type="protein sequence ID" value="DAD36469.1"/>
    <property type="molecule type" value="Genomic_DNA"/>
</dbReference>
<feature type="domain" description="T-SNARE coiled-coil homology" evidence="3">
    <location>
        <begin position="1"/>
        <end position="33"/>
    </location>
</feature>
<keyword evidence="2" id="KW-0472">Membrane</keyword>